<evidence type="ECO:0000313" key="16">
    <source>
        <dbReference type="Proteomes" id="UP001353858"/>
    </source>
</evidence>
<evidence type="ECO:0000256" key="3">
    <source>
        <dbReference type="ARBA" id="ARBA00020203"/>
    </source>
</evidence>
<dbReference type="InterPro" id="IPR007823">
    <property type="entry name" value="RRP8"/>
</dbReference>
<evidence type="ECO:0000256" key="6">
    <source>
        <dbReference type="ARBA" id="ARBA00022603"/>
    </source>
</evidence>
<evidence type="ECO:0000256" key="9">
    <source>
        <dbReference type="ARBA" id="ARBA00022853"/>
    </source>
</evidence>
<evidence type="ECO:0000256" key="13">
    <source>
        <dbReference type="RuleBase" id="RU365074"/>
    </source>
</evidence>
<keyword evidence="12 13" id="KW-0539">Nucleus</keyword>
<dbReference type="GO" id="GO:0008168">
    <property type="term" value="F:methyltransferase activity"/>
    <property type="evidence" value="ECO:0007669"/>
    <property type="project" value="UniProtKB-KW"/>
</dbReference>
<evidence type="ECO:0000256" key="2">
    <source>
        <dbReference type="ARBA" id="ARBA00006301"/>
    </source>
</evidence>
<evidence type="ECO:0000256" key="7">
    <source>
        <dbReference type="ARBA" id="ARBA00022679"/>
    </source>
</evidence>
<keyword evidence="7 13" id="KW-0808">Transferase</keyword>
<dbReference type="GO" id="GO:0006364">
    <property type="term" value="P:rRNA processing"/>
    <property type="evidence" value="ECO:0007669"/>
    <property type="project" value="UniProtKB-UniRule"/>
</dbReference>
<reference evidence="16" key="1">
    <citation type="submission" date="2023-01" db="EMBL/GenBank/DDBJ databases">
        <title>Key to firefly adult light organ development and bioluminescence: homeobox transcription factors regulate luciferase expression and transportation to peroxisome.</title>
        <authorList>
            <person name="Fu X."/>
        </authorList>
    </citation>
    <scope>NUCLEOTIDE SEQUENCE [LARGE SCALE GENOMIC DNA]</scope>
</reference>
<accession>A0AAN7Q2E4</accession>
<dbReference type="GO" id="GO:0042149">
    <property type="term" value="P:cellular response to glucose starvation"/>
    <property type="evidence" value="ECO:0007669"/>
    <property type="project" value="TreeGrafter"/>
</dbReference>
<keyword evidence="5 13" id="KW-0698">rRNA processing</keyword>
<sequence>MFQIPEWDLHMNAGKDEQKILKTVKDKSKRIKPMKKSTAKKEITPLLHKKSKQKLKAKKNFIKPVDVNTDTNSEATRKPVKSNVEDMPKVKSRKRPITLQTLFLKAEKRKKLKDNDFIKKSAYDFNLTKSKQKLSLREQMLQKLKSARFRYLNEQMYMNVGKDAKKYFDNDPNAYAAYHEGYRQQVAKWPVNPVDIITRKIKKLPQTFVIADFGCGEAKLAKSTPHTVHCFDLVAVDETVTACDMAHVPLEDNSVNVVVFCLSLMGTNIKDYILEANRVLKNKGQLLIAEVESRFEDVEVFIKNMRSYGFVNKTKDFSHNLFFFLDFVKKSAKTQNNLPDINLKPCLYKKR</sequence>
<keyword evidence="11" id="KW-0804">Transcription</keyword>
<dbReference type="FunFam" id="1.10.10.2150:FF:000001">
    <property type="entry name" value="Ribosomal RNA-processing protein 8"/>
    <property type="match status" value="1"/>
</dbReference>
<comment type="caution">
    <text evidence="15">The sequence shown here is derived from an EMBL/GenBank/DDBJ whole genome shotgun (WGS) entry which is preliminary data.</text>
</comment>
<evidence type="ECO:0000256" key="5">
    <source>
        <dbReference type="ARBA" id="ARBA00022552"/>
    </source>
</evidence>
<dbReference type="FunFam" id="3.40.50.150:FF:000068">
    <property type="entry name" value="Ribosomal RNA-processing protein 8"/>
    <property type="match status" value="1"/>
</dbReference>
<dbReference type="Pfam" id="PF05148">
    <property type="entry name" value="Methyltransf_8"/>
    <property type="match status" value="1"/>
</dbReference>
<evidence type="ECO:0000256" key="12">
    <source>
        <dbReference type="ARBA" id="ARBA00023242"/>
    </source>
</evidence>
<gene>
    <name evidence="15" type="ORF">RN001_006973</name>
</gene>
<name>A0AAN7Q2E4_9COLE</name>
<keyword evidence="8 13" id="KW-0949">S-adenosyl-L-methionine</keyword>
<comment type="function">
    <text evidence="13">Probable methyltransferase required to silence rDNA.</text>
</comment>
<dbReference type="GO" id="GO:0046015">
    <property type="term" value="P:regulation of transcription by glucose"/>
    <property type="evidence" value="ECO:0007669"/>
    <property type="project" value="TreeGrafter"/>
</dbReference>
<evidence type="ECO:0000256" key="10">
    <source>
        <dbReference type="ARBA" id="ARBA00023015"/>
    </source>
</evidence>
<dbReference type="GO" id="GO:0000183">
    <property type="term" value="P:rDNA heterochromatin formation"/>
    <property type="evidence" value="ECO:0007669"/>
    <property type="project" value="TreeGrafter"/>
</dbReference>
<proteinExistence type="inferred from homology"/>
<dbReference type="GO" id="GO:0033553">
    <property type="term" value="C:rDNA heterochromatin"/>
    <property type="evidence" value="ECO:0007669"/>
    <property type="project" value="TreeGrafter"/>
</dbReference>
<keyword evidence="10" id="KW-0805">Transcription regulation</keyword>
<dbReference type="PANTHER" id="PTHR12787">
    <property type="entry name" value="RIBOSOMAL RNA-PROCESSING PROTEIN 8"/>
    <property type="match status" value="1"/>
</dbReference>
<dbReference type="AlphaFoldDB" id="A0AAN7Q2E4"/>
<feature type="region of interest" description="Disordered" evidence="14">
    <location>
        <begin position="68"/>
        <end position="90"/>
    </location>
</feature>
<dbReference type="Gene3D" id="1.10.10.2150">
    <property type="entry name" value="Ribosomal RNA-processing protein 8, N-terminal domain"/>
    <property type="match status" value="1"/>
</dbReference>
<keyword evidence="4" id="KW-0678">Repressor</keyword>
<comment type="subcellular location">
    <subcellularLocation>
        <location evidence="1 13">Nucleus</location>
        <location evidence="1 13">Nucleolus</location>
    </subcellularLocation>
</comment>
<dbReference type="EC" id="2.1.1.-" evidence="13"/>
<evidence type="ECO:0000256" key="11">
    <source>
        <dbReference type="ARBA" id="ARBA00023163"/>
    </source>
</evidence>
<dbReference type="PANTHER" id="PTHR12787:SF0">
    <property type="entry name" value="RIBOSOMAL RNA-PROCESSING PROTEIN 8"/>
    <property type="match status" value="1"/>
</dbReference>
<dbReference type="InterPro" id="IPR042036">
    <property type="entry name" value="RRP8_N"/>
</dbReference>
<dbReference type="Gene3D" id="3.40.50.150">
    <property type="entry name" value="Vaccinia Virus protein VP39"/>
    <property type="match status" value="1"/>
</dbReference>
<comment type="similarity">
    <text evidence="2 13">Belongs to the methyltransferase superfamily. RRP8 family.</text>
</comment>
<evidence type="ECO:0000313" key="15">
    <source>
        <dbReference type="EMBL" id="KAK4883654.1"/>
    </source>
</evidence>
<organism evidence="15 16">
    <name type="scientific">Aquatica leii</name>
    <dbReference type="NCBI Taxonomy" id="1421715"/>
    <lineage>
        <taxon>Eukaryota</taxon>
        <taxon>Metazoa</taxon>
        <taxon>Ecdysozoa</taxon>
        <taxon>Arthropoda</taxon>
        <taxon>Hexapoda</taxon>
        <taxon>Insecta</taxon>
        <taxon>Pterygota</taxon>
        <taxon>Neoptera</taxon>
        <taxon>Endopterygota</taxon>
        <taxon>Coleoptera</taxon>
        <taxon>Polyphaga</taxon>
        <taxon>Elateriformia</taxon>
        <taxon>Elateroidea</taxon>
        <taxon>Lampyridae</taxon>
        <taxon>Luciolinae</taxon>
        <taxon>Aquatica</taxon>
    </lineage>
</organism>
<dbReference type="GO" id="GO:0032259">
    <property type="term" value="P:methylation"/>
    <property type="evidence" value="ECO:0007669"/>
    <property type="project" value="UniProtKB-KW"/>
</dbReference>
<dbReference type="GO" id="GO:0005677">
    <property type="term" value="C:chromatin silencing complex"/>
    <property type="evidence" value="ECO:0007669"/>
    <property type="project" value="TreeGrafter"/>
</dbReference>
<keyword evidence="9" id="KW-0156">Chromatin regulator</keyword>
<dbReference type="SUPFAM" id="SSF53335">
    <property type="entry name" value="S-adenosyl-L-methionine-dependent methyltransferases"/>
    <property type="match status" value="1"/>
</dbReference>
<evidence type="ECO:0000256" key="8">
    <source>
        <dbReference type="ARBA" id="ARBA00022691"/>
    </source>
</evidence>
<dbReference type="GO" id="GO:0005730">
    <property type="term" value="C:nucleolus"/>
    <property type="evidence" value="ECO:0007669"/>
    <property type="project" value="UniProtKB-SubCell"/>
</dbReference>
<evidence type="ECO:0000256" key="4">
    <source>
        <dbReference type="ARBA" id="ARBA00022491"/>
    </source>
</evidence>
<evidence type="ECO:0000256" key="14">
    <source>
        <dbReference type="SAM" id="MobiDB-lite"/>
    </source>
</evidence>
<keyword evidence="16" id="KW-1185">Reference proteome</keyword>
<keyword evidence="6 13" id="KW-0489">Methyltransferase</keyword>
<evidence type="ECO:0000256" key="1">
    <source>
        <dbReference type="ARBA" id="ARBA00004604"/>
    </source>
</evidence>
<dbReference type="EMBL" id="JARPUR010000002">
    <property type="protein sequence ID" value="KAK4883654.1"/>
    <property type="molecule type" value="Genomic_DNA"/>
</dbReference>
<dbReference type="InterPro" id="IPR029063">
    <property type="entry name" value="SAM-dependent_MTases_sf"/>
</dbReference>
<dbReference type="Proteomes" id="UP001353858">
    <property type="component" value="Unassembled WGS sequence"/>
</dbReference>
<protein>
    <recommendedName>
        <fullName evidence="3 13">Ribosomal RNA-processing protein 8</fullName>
        <ecNumber evidence="13">2.1.1.-</ecNumber>
    </recommendedName>
</protein>